<evidence type="ECO:0000313" key="2">
    <source>
        <dbReference type="EMBL" id="KZC05558.1"/>
    </source>
</evidence>
<protein>
    <submittedName>
        <fullName evidence="2">Uncharacterized protein</fullName>
    </submittedName>
</protein>
<name>A0A154P2V2_DUFNO</name>
<feature type="compositionally biased region" description="Basic and acidic residues" evidence="1">
    <location>
        <begin position="52"/>
        <end position="66"/>
    </location>
</feature>
<dbReference type="AlphaFoldDB" id="A0A154P2V2"/>
<feature type="region of interest" description="Disordered" evidence="1">
    <location>
        <begin position="30"/>
        <end position="66"/>
    </location>
</feature>
<reference evidence="2 3" key="1">
    <citation type="submission" date="2015-07" db="EMBL/GenBank/DDBJ databases">
        <title>The genome of Dufourea novaeangliae.</title>
        <authorList>
            <person name="Pan H."/>
            <person name="Kapheim K."/>
        </authorList>
    </citation>
    <scope>NUCLEOTIDE SEQUENCE [LARGE SCALE GENOMIC DNA]</scope>
    <source>
        <strain evidence="2">0120121106</strain>
        <tissue evidence="2">Whole body</tissue>
    </source>
</reference>
<sequence length="66" mass="7671">MGGKIRLRSRLGPLLALCFAQPEDTDIAKQCPSLEQRRGRDLPVRRRKKGGRLKDRERKGRWGRET</sequence>
<feature type="compositionally biased region" description="Basic and acidic residues" evidence="1">
    <location>
        <begin position="35"/>
        <end position="44"/>
    </location>
</feature>
<dbReference type="Proteomes" id="UP000076502">
    <property type="component" value="Unassembled WGS sequence"/>
</dbReference>
<proteinExistence type="predicted"/>
<keyword evidence="3" id="KW-1185">Reference proteome</keyword>
<gene>
    <name evidence="2" type="ORF">WN55_04498</name>
</gene>
<evidence type="ECO:0000256" key="1">
    <source>
        <dbReference type="SAM" id="MobiDB-lite"/>
    </source>
</evidence>
<accession>A0A154P2V2</accession>
<dbReference type="EMBL" id="KQ434796">
    <property type="protein sequence ID" value="KZC05558.1"/>
    <property type="molecule type" value="Genomic_DNA"/>
</dbReference>
<organism evidence="2 3">
    <name type="scientific">Dufourea novaeangliae</name>
    <name type="common">Sweat bee</name>
    <dbReference type="NCBI Taxonomy" id="178035"/>
    <lineage>
        <taxon>Eukaryota</taxon>
        <taxon>Metazoa</taxon>
        <taxon>Ecdysozoa</taxon>
        <taxon>Arthropoda</taxon>
        <taxon>Hexapoda</taxon>
        <taxon>Insecta</taxon>
        <taxon>Pterygota</taxon>
        <taxon>Neoptera</taxon>
        <taxon>Endopterygota</taxon>
        <taxon>Hymenoptera</taxon>
        <taxon>Apocrita</taxon>
        <taxon>Aculeata</taxon>
        <taxon>Apoidea</taxon>
        <taxon>Anthophila</taxon>
        <taxon>Halictidae</taxon>
        <taxon>Rophitinae</taxon>
        <taxon>Dufourea</taxon>
    </lineage>
</organism>
<evidence type="ECO:0000313" key="3">
    <source>
        <dbReference type="Proteomes" id="UP000076502"/>
    </source>
</evidence>